<name>B5GRL0_STRCL</name>
<dbReference type="Proteomes" id="UP000002357">
    <property type="component" value="Chromosome"/>
</dbReference>
<dbReference type="GeneID" id="93728590"/>
<dbReference type="RefSeq" id="WP_003954436.1">
    <property type="nucleotide sequence ID" value="NZ_CM000913.1"/>
</dbReference>
<proteinExistence type="predicted"/>
<dbReference type="EMBL" id="CM000913">
    <property type="protein sequence ID" value="EFG10049.1"/>
    <property type="molecule type" value="Genomic_DNA"/>
</dbReference>
<organism evidence="1 2">
    <name type="scientific">Streptomyces clavuligerus</name>
    <dbReference type="NCBI Taxonomy" id="1901"/>
    <lineage>
        <taxon>Bacteria</taxon>
        <taxon>Bacillati</taxon>
        <taxon>Actinomycetota</taxon>
        <taxon>Actinomycetes</taxon>
        <taxon>Kitasatosporales</taxon>
        <taxon>Streptomycetaceae</taxon>
        <taxon>Streptomyces</taxon>
    </lineage>
</organism>
<protein>
    <submittedName>
        <fullName evidence="1">Uncharacterized protein</fullName>
    </submittedName>
</protein>
<sequence length="223" mass="23555">MDCSRTDADRVLTGIAALGLIDSAEHAEILGVLAEDFPFAAAVDRTASVHAHIKVDDVDALPHDALVGLGHRPENAEPGYIKYATGAGVHFIFSSIPVAQDDGIPGAVTLAKPFLDHLGIDLRDESDATRAVFDGVVGRAAELGWREVTQEGPVHCCHTEVQGKHWVYPPEEWPGGRRPIEFAFGQLSVFEKAMGCDLRPIDPGHPLAPAPGTACCGGAPEAG</sequence>
<dbReference type="AlphaFoldDB" id="B5GRL0"/>
<dbReference type="eggNOG" id="ENOG50340CQ">
    <property type="taxonomic scope" value="Bacteria"/>
</dbReference>
<evidence type="ECO:0000313" key="1">
    <source>
        <dbReference type="EMBL" id="EFG10049.1"/>
    </source>
</evidence>
<dbReference type="KEGG" id="sclf:BB341_04075"/>
<keyword evidence="2" id="KW-1185">Reference proteome</keyword>
<dbReference type="OrthoDB" id="5189577at2"/>
<accession>B5GRL0</accession>
<evidence type="ECO:0000313" key="2">
    <source>
        <dbReference type="Proteomes" id="UP000002357"/>
    </source>
</evidence>
<gene>
    <name evidence="1" type="ORF">SCLAV_4976</name>
</gene>
<reference evidence="1 2" key="1">
    <citation type="journal article" date="2010" name="Genome Biol. Evol.">
        <title>The sequence of a 1.8-mb bacterial linear plasmid reveals a rich evolutionary reservoir of secondary metabolic pathways.</title>
        <authorList>
            <person name="Medema M.H."/>
            <person name="Trefzer A."/>
            <person name="Kovalchuk A."/>
            <person name="van den Berg M."/>
            <person name="Mueller U."/>
            <person name="Heijne W."/>
            <person name="Wu L."/>
            <person name="Alam M.T."/>
            <person name="Ronning C.M."/>
            <person name="Nierman W.C."/>
            <person name="Bovenberg R.A.L."/>
            <person name="Breitling R."/>
            <person name="Takano E."/>
        </authorList>
    </citation>
    <scope>NUCLEOTIDE SEQUENCE [LARGE SCALE GENOMIC DNA]</scope>
    <source>
        <strain evidence="2">ATCC 27064 / DSM 738 / JCM 4710 / NBRC 13307 / NCIMB 12785 / NRRL 3585 / VKM Ac-602</strain>
    </source>
</reference>